<dbReference type="RefSeq" id="XP_024584521.1">
    <property type="nucleotide sequence ID" value="XM_024719198.1"/>
</dbReference>
<evidence type="ECO:0000313" key="3">
    <source>
        <dbReference type="EMBL" id="CEG48152.1"/>
    </source>
</evidence>
<feature type="domain" description="FHA" evidence="2">
    <location>
        <begin position="131"/>
        <end position="188"/>
    </location>
</feature>
<dbReference type="OMA" id="EYEFTFE"/>
<dbReference type="Gene3D" id="2.60.200.20">
    <property type="match status" value="1"/>
</dbReference>
<dbReference type="GeneID" id="36400679"/>
<dbReference type="OrthoDB" id="687730at2759"/>
<evidence type="ECO:0000313" key="4">
    <source>
        <dbReference type="Proteomes" id="UP000054928"/>
    </source>
</evidence>
<name>A0A0P1B088_PLAHL</name>
<dbReference type="Pfam" id="PF00498">
    <property type="entry name" value="FHA"/>
    <property type="match status" value="1"/>
</dbReference>
<feature type="coiled-coil region" evidence="1">
    <location>
        <begin position="53"/>
        <end position="80"/>
    </location>
</feature>
<dbReference type="InterPro" id="IPR008984">
    <property type="entry name" value="SMAD_FHA_dom_sf"/>
</dbReference>
<accession>A0A0P1B088</accession>
<evidence type="ECO:0000256" key="1">
    <source>
        <dbReference type="SAM" id="Coils"/>
    </source>
</evidence>
<organism evidence="3 4">
    <name type="scientific">Plasmopara halstedii</name>
    <name type="common">Downy mildew of sunflower</name>
    <dbReference type="NCBI Taxonomy" id="4781"/>
    <lineage>
        <taxon>Eukaryota</taxon>
        <taxon>Sar</taxon>
        <taxon>Stramenopiles</taxon>
        <taxon>Oomycota</taxon>
        <taxon>Peronosporomycetes</taxon>
        <taxon>Peronosporales</taxon>
        <taxon>Peronosporaceae</taxon>
        <taxon>Plasmopara</taxon>
    </lineage>
</organism>
<keyword evidence="4" id="KW-1185">Reference proteome</keyword>
<dbReference type="AlphaFoldDB" id="A0A0P1B088"/>
<dbReference type="EMBL" id="CCYD01002887">
    <property type="protein sequence ID" value="CEG48152.1"/>
    <property type="molecule type" value="Genomic_DNA"/>
</dbReference>
<keyword evidence="1" id="KW-0175">Coiled coil</keyword>
<dbReference type="Proteomes" id="UP000054928">
    <property type="component" value="Unassembled WGS sequence"/>
</dbReference>
<dbReference type="SUPFAM" id="SSF49879">
    <property type="entry name" value="SMAD/FHA domain"/>
    <property type="match status" value="1"/>
</dbReference>
<dbReference type="PROSITE" id="PS50006">
    <property type="entry name" value="FHA_DOMAIN"/>
    <property type="match status" value="1"/>
</dbReference>
<sequence length="219" mass="24579">MKRKSSAHMAASEEEGLPVKKIAVTASEAKKCSTLVENDDTIDVQSFLLRDCQESSKQLVAQAKKRALELQQQLEIGKKRLLDAFDAEKENFRDDGEAYPQAYVVSVRCVTGPYHEMNFSMEINVKRCSSCFIGRSTGRKFRPPRGLSMPKDLELSTSHAQIKMETTGKLFFIDLDSTNGTRIDGVELEPNEPFELDASKPIKVEIGAGEFEFMFEQKA</sequence>
<protein>
    <submittedName>
        <fullName evidence="3">SMAD/FHA domain</fullName>
    </submittedName>
</protein>
<evidence type="ECO:0000259" key="2">
    <source>
        <dbReference type="PROSITE" id="PS50006"/>
    </source>
</evidence>
<dbReference type="InterPro" id="IPR000253">
    <property type="entry name" value="FHA_dom"/>
</dbReference>
<proteinExistence type="predicted"/>
<reference evidence="4" key="1">
    <citation type="submission" date="2014-09" db="EMBL/GenBank/DDBJ databases">
        <authorList>
            <person name="Sharma Rahul"/>
            <person name="Thines Marco"/>
        </authorList>
    </citation>
    <scope>NUCLEOTIDE SEQUENCE [LARGE SCALE GENOMIC DNA]</scope>
</reference>